<dbReference type="Gene3D" id="1.20.1600.10">
    <property type="entry name" value="Outer membrane efflux proteins (OEP)"/>
    <property type="match status" value="1"/>
</dbReference>
<keyword evidence="2" id="KW-0812">Transmembrane</keyword>
<name>A0ABV6JNI4_9PROT</name>
<comment type="subcellular location">
    <subcellularLocation>
        <location evidence="2">Cell membrane</location>
        <topology evidence="2">Lipid-anchor</topology>
    </subcellularLocation>
</comment>
<dbReference type="Proteomes" id="UP001589865">
    <property type="component" value="Unassembled WGS sequence"/>
</dbReference>
<dbReference type="NCBIfam" id="TIGR01845">
    <property type="entry name" value="outer_NodT"/>
    <property type="match status" value="1"/>
</dbReference>
<dbReference type="EMBL" id="JBHLUN010000002">
    <property type="protein sequence ID" value="MFC0407276.1"/>
    <property type="molecule type" value="Genomic_DNA"/>
</dbReference>
<evidence type="ECO:0000313" key="6">
    <source>
        <dbReference type="Proteomes" id="UP001589865"/>
    </source>
</evidence>
<keyword evidence="3" id="KW-0175">Coiled coil</keyword>
<sequence>MRCPTSLRPGVLALATLLGGCTLIPDYDRPTPPVPAQWPQGAAYGAPQPGESTADSIGWEDFFLDPGLRRLVLIALENNRDLRVAALNVQAADAQYRVQRGDLFPQIAATADLESQQTSASVARTPNPQTIRTWSVGGSFSTWEIDLFGRIRSLTTAAQETVFANAENQRATQISLVAEVANAYIALLADRQLLALTRQTLASQEESYRLTQAATLGGTDTALTLRQAETSVETARVNLALYTREVAQAENALALLLGQPVPADLPDSTTLDTPLVMTQLPAGLSSEVLLRRPDIVAAEHNLLSANANIGAARAAFFPSITLTSSYGSSAASLAQLFKPGSGSWSFSPQITLPIFTGGINQATLDYEKIQKSVEVATYEKAIQSGFREVSDALAARGTYGNQLAAQQRLTDAYADSYRLAQLRFRSGVDNYLTTLDSQRELYAAQQALITLKQEQLENQVTLYKVLGGGWQQASTTPVSSASNASTTPAIAPNLGTNLVHP</sequence>
<feature type="region of interest" description="Disordered" evidence="4">
    <location>
        <begin position="32"/>
        <end position="52"/>
    </location>
</feature>
<comment type="similarity">
    <text evidence="1 2">Belongs to the outer membrane factor (OMF) (TC 1.B.17) family.</text>
</comment>
<dbReference type="InterPro" id="IPR010131">
    <property type="entry name" value="MdtP/NodT-like"/>
</dbReference>
<evidence type="ECO:0000256" key="2">
    <source>
        <dbReference type="RuleBase" id="RU362097"/>
    </source>
</evidence>
<dbReference type="SUPFAM" id="SSF56954">
    <property type="entry name" value="Outer membrane efflux proteins (OEP)"/>
    <property type="match status" value="1"/>
</dbReference>
<keyword evidence="2" id="KW-0449">Lipoprotein</keyword>
<evidence type="ECO:0000313" key="5">
    <source>
        <dbReference type="EMBL" id="MFC0407276.1"/>
    </source>
</evidence>
<accession>A0ABV6JNI4</accession>
<dbReference type="Pfam" id="PF02321">
    <property type="entry name" value="OEP"/>
    <property type="match status" value="2"/>
</dbReference>
<dbReference type="RefSeq" id="WP_377042972.1">
    <property type="nucleotide sequence ID" value="NZ_JBHLUN010000002.1"/>
</dbReference>
<feature type="region of interest" description="Disordered" evidence="4">
    <location>
        <begin position="476"/>
        <end position="501"/>
    </location>
</feature>
<feature type="compositionally biased region" description="Polar residues" evidence="4">
    <location>
        <begin position="476"/>
        <end position="488"/>
    </location>
</feature>
<evidence type="ECO:0000256" key="4">
    <source>
        <dbReference type="SAM" id="MobiDB-lite"/>
    </source>
</evidence>
<keyword evidence="2" id="KW-0472">Membrane</keyword>
<keyword evidence="2" id="KW-1134">Transmembrane beta strand</keyword>
<dbReference type="PANTHER" id="PTHR30203">
    <property type="entry name" value="OUTER MEMBRANE CATION EFFLUX PROTEIN"/>
    <property type="match status" value="1"/>
</dbReference>
<evidence type="ECO:0000256" key="3">
    <source>
        <dbReference type="SAM" id="Coils"/>
    </source>
</evidence>
<dbReference type="InterPro" id="IPR003423">
    <property type="entry name" value="OMP_efflux"/>
</dbReference>
<dbReference type="Gene3D" id="2.20.200.10">
    <property type="entry name" value="Outer membrane efflux proteins (OEP)"/>
    <property type="match status" value="1"/>
</dbReference>
<comment type="caution">
    <text evidence="5">The sequence shown here is derived from an EMBL/GenBank/DDBJ whole genome shotgun (WGS) entry which is preliminary data.</text>
</comment>
<evidence type="ECO:0000256" key="1">
    <source>
        <dbReference type="ARBA" id="ARBA00007613"/>
    </source>
</evidence>
<dbReference type="PANTHER" id="PTHR30203:SF32">
    <property type="entry name" value="CATION EFFLUX SYSTEM PROTEIN CUSC"/>
    <property type="match status" value="1"/>
</dbReference>
<feature type="coiled-coil region" evidence="3">
    <location>
        <begin position="225"/>
        <end position="259"/>
    </location>
</feature>
<dbReference type="PROSITE" id="PS51257">
    <property type="entry name" value="PROKAR_LIPOPROTEIN"/>
    <property type="match status" value="1"/>
</dbReference>
<organism evidence="5 6">
    <name type="scientific">Roseomonas elaeocarpi</name>
    <dbReference type="NCBI Taxonomy" id="907779"/>
    <lineage>
        <taxon>Bacteria</taxon>
        <taxon>Pseudomonadati</taxon>
        <taxon>Pseudomonadota</taxon>
        <taxon>Alphaproteobacteria</taxon>
        <taxon>Acetobacterales</taxon>
        <taxon>Roseomonadaceae</taxon>
        <taxon>Roseomonas</taxon>
    </lineage>
</organism>
<keyword evidence="2" id="KW-0564">Palmitate</keyword>
<proteinExistence type="inferred from homology"/>
<keyword evidence="6" id="KW-1185">Reference proteome</keyword>
<reference evidence="5 6" key="1">
    <citation type="submission" date="2024-09" db="EMBL/GenBank/DDBJ databases">
        <authorList>
            <person name="Sun Q."/>
            <person name="Mori K."/>
        </authorList>
    </citation>
    <scope>NUCLEOTIDE SEQUENCE [LARGE SCALE GENOMIC DNA]</scope>
    <source>
        <strain evidence="5 6">TBRC 5777</strain>
    </source>
</reference>
<protein>
    <submittedName>
        <fullName evidence="5">Efflux transporter outer membrane subunit</fullName>
    </submittedName>
</protein>
<gene>
    <name evidence="5" type="ORF">ACFFGY_03385</name>
</gene>